<keyword evidence="6 7" id="KW-0472">Membrane</keyword>
<evidence type="ECO:0000313" key="9">
    <source>
        <dbReference type="Proteomes" id="UP000183255"/>
    </source>
</evidence>
<feature type="transmembrane region" description="Helical" evidence="7">
    <location>
        <begin position="130"/>
        <end position="159"/>
    </location>
</feature>
<dbReference type="AlphaFoldDB" id="A0A1G8QVD9"/>
<feature type="transmembrane region" description="Helical" evidence="7">
    <location>
        <begin position="179"/>
        <end position="202"/>
    </location>
</feature>
<feature type="transmembrane region" description="Helical" evidence="7">
    <location>
        <begin position="97"/>
        <end position="118"/>
    </location>
</feature>
<accession>A0A1G8QVD9</accession>
<sequence>MNKLNNIKTGFFGNNPVLSLALGLTTALAVTGSVTTALGMGLLIFVLVILAGVLGGLLRKVTPSEMMIPVGLVLSAFLAKLGELLALAYMPGIASEVGIFIPLMAVNSLILFASGSLTEGTSFGENMKNALLAGCAYVVALLAVAFLRELAVTGGIALLNPLNGAELFSFNIIPQQFTLSLFAGSTGALLMTAFVGGLFQAIGKSGNDKGGK</sequence>
<dbReference type="InterPro" id="IPR003667">
    <property type="entry name" value="NqrDE/RnfAE"/>
</dbReference>
<reference evidence="8 9" key="1">
    <citation type="submission" date="2016-10" db="EMBL/GenBank/DDBJ databases">
        <authorList>
            <person name="de Groot N.N."/>
        </authorList>
    </citation>
    <scope>NUCLEOTIDE SEQUENCE [LARGE SCALE GENOMIC DNA]</scope>
    <source>
        <strain evidence="8 9">CGMCC 1.5058</strain>
    </source>
</reference>
<keyword evidence="3 7" id="KW-0812">Transmembrane</keyword>
<dbReference type="Proteomes" id="UP000183255">
    <property type="component" value="Unassembled WGS sequence"/>
</dbReference>
<protein>
    <submittedName>
        <fullName evidence="8">Na+-transporting NADH:ubiquinone oxidoreductase subunit D/electron transport complex protein RnfE</fullName>
    </submittedName>
</protein>
<evidence type="ECO:0000256" key="3">
    <source>
        <dbReference type="ARBA" id="ARBA00022692"/>
    </source>
</evidence>
<feature type="transmembrane region" description="Helical" evidence="7">
    <location>
        <begin position="70"/>
        <end position="91"/>
    </location>
</feature>
<evidence type="ECO:0000256" key="6">
    <source>
        <dbReference type="ARBA" id="ARBA00023136"/>
    </source>
</evidence>
<gene>
    <name evidence="8" type="ORF">SAMN05421804_10764</name>
</gene>
<evidence type="ECO:0000256" key="7">
    <source>
        <dbReference type="SAM" id="Phobius"/>
    </source>
</evidence>
<organism evidence="8 9">
    <name type="scientific">Proteiniclasticum ruminis</name>
    <dbReference type="NCBI Taxonomy" id="398199"/>
    <lineage>
        <taxon>Bacteria</taxon>
        <taxon>Bacillati</taxon>
        <taxon>Bacillota</taxon>
        <taxon>Clostridia</taxon>
        <taxon>Eubacteriales</taxon>
        <taxon>Clostridiaceae</taxon>
        <taxon>Proteiniclasticum</taxon>
    </lineage>
</organism>
<evidence type="ECO:0000256" key="4">
    <source>
        <dbReference type="ARBA" id="ARBA00022967"/>
    </source>
</evidence>
<keyword evidence="4" id="KW-1278">Translocase</keyword>
<evidence type="ECO:0000313" key="8">
    <source>
        <dbReference type="EMBL" id="SDJ08140.1"/>
    </source>
</evidence>
<evidence type="ECO:0000256" key="1">
    <source>
        <dbReference type="ARBA" id="ARBA00004127"/>
    </source>
</evidence>
<dbReference type="Pfam" id="PF02508">
    <property type="entry name" value="Rnf-Nqr"/>
    <property type="match status" value="1"/>
</dbReference>
<keyword evidence="5 7" id="KW-1133">Transmembrane helix</keyword>
<keyword evidence="8" id="KW-0830">Ubiquinone</keyword>
<keyword evidence="2" id="KW-0813">Transport</keyword>
<evidence type="ECO:0000256" key="5">
    <source>
        <dbReference type="ARBA" id="ARBA00022989"/>
    </source>
</evidence>
<dbReference type="PANTHER" id="PTHR30586">
    <property type="entry name" value="ELECTRON TRANSPORT COMPLEX PROTEIN RNFE"/>
    <property type="match status" value="1"/>
</dbReference>
<dbReference type="PANTHER" id="PTHR30586:SF0">
    <property type="entry name" value="ION-TRANSLOCATING OXIDOREDUCTASE COMPLEX SUBUNIT E"/>
    <property type="match status" value="1"/>
</dbReference>
<name>A0A1G8QVD9_9CLOT</name>
<feature type="transmembrane region" description="Helical" evidence="7">
    <location>
        <begin position="39"/>
        <end position="58"/>
    </location>
</feature>
<dbReference type="GO" id="GO:0005886">
    <property type="term" value="C:plasma membrane"/>
    <property type="evidence" value="ECO:0007669"/>
    <property type="project" value="TreeGrafter"/>
</dbReference>
<dbReference type="EMBL" id="FNDZ01000007">
    <property type="protein sequence ID" value="SDJ08140.1"/>
    <property type="molecule type" value="Genomic_DNA"/>
</dbReference>
<proteinExistence type="predicted"/>
<dbReference type="GO" id="GO:0012505">
    <property type="term" value="C:endomembrane system"/>
    <property type="evidence" value="ECO:0007669"/>
    <property type="project" value="UniProtKB-SubCell"/>
</dbReference>
<evidence type="ECO:0000256" key="2">
    <source>
        <dbReference type="ARBA" id="ARBA00022448"/>
    </source>
</evidence>
<comment type="subcellular location">
    <subcellularLocation>
        <location evidence="1">Endomembrane system</location>
        <topology evidence="1">Multi-pass membrane protein</topology>
    </subcellularLocation>
</comment>
<dbReference type="RefSeq" id="WP_031576973.1">
    <property type="nucleotide sequence ID" value="NZ_DAMANS010000001.1"/>
</dbReference>
<dbReference type="PIRSF" id="PIRSF006102">
    <property type="entry name" value="NQR_DE"/>
    <property type="match status" value="1"/>
</dbReference>